<feature type="transmembrane region" description="Helical" evidence="6">
    <location>
        <begin position="478"/>
        <end position="498"/>
    </location>
</feature>
<dbReference type="SUPFAM" id="SSF103473">
    <property type="entry name" value="MFS general substrate transporter"/>
    <property type="match status" value="1"/>
</dbReference>
<dbReference type="InterPro" id="IPR036259">
    <property type="entry name" value="MFS_trans_sf"/>
</dbReference>
<dbReference type="Proteomes" id="UP000696280">
    <property type="component" value="Unassembled WGS sequence"/>
</dbReference>
<evidence type="ECO:0000256" key="6">
    <source>
        <dbReference type="SAM" id="Phobius"/>
    </source>
</evidence>
<evidence type="ECO:0000313" key="9">
    <source>
        <dbReference type="Proteomes" id="UP000696280"/>
    </source>
</evidence>
<feature type="transmembrane region" description="Helical" evidence="6">
    <location>
        <begin position="233"/>
        <end position="257"/>
    </location>
</feature>
<dbReference type="InterPro" id="IPR011701">
    <property type="entry name" value="MFS"/>
</dbReference>
<keyword evidence="2 6" id="KW-0812">Transmembrane</keyword>
<evidence type="ECO:0000313" key="8">
    <source>
        <dbReference type="EMBL" id="CAG8959403.1"/>
    </source>
</evidence>
<gene>
    <name evidence="8" type="ORF">HYFRA_00001301</name>
</gene>
<reference evidence="8" key="1">
    <citation type="submission" date="2021-07" db="EMBL/GenBank/DDBJ databases">
        <authorList>
            <person name="Durling M."/>
        </authorList>
    </citation>
    <scope>NUCLEOTIDE SEQUENCE</scope>
</reference>
<dbReference type="CDD" id="cd17502">
    <property type="entry name" value="MFS_Azr1_MDR_like"/>
    <property type="match status" value="1"/>
</dbReference>
<feature type="transmembrane region" description="Helical" evidence="6">
    <location>
        <begin position="204"/>
        <end position="227"/>
    </location>
</feature>
<feature type="compositionally biased region" description="Basic and acidic residues" evidence="5">
    <location>
        <begin position="576"/>
        <end position="599"/>
    </location>
</feature>
<organism evidence="8 9">
    <name type="scientific">Hymenoscyphus fraxineus</name>
    <dbReference type="NCBI Taxonomy" id="746836"/>
    <lineage>
        <taxon>Eukaryota</taxon>
        <taxon>Fungi</taxon>
        <taxon>Dikarya</taxon>
        <taxon>Ascomycota</taxon>
        <taxon>Pezizomycotina</taxon>
        <taxon>Leotiomycetes</taxon>
        <taxon>Helotiales</taxon>
        <taxon>Helotiaceae</taxon>
        <taxon>Hymenoscyphus</taxon>
    </lineage>
</organism>
<feature type="transmembrane region" description="Helical" evidence="6">
    <location>
        <begin position="309"/>
        <end position="326"/>
    </location>
</feature>
<feature type="transmembrane region" description="Helical" evidence="6">
    <location>
        <begin position="172"/>
        <end position="197"/>
    </location>
</feature>
<dbReference type="PANTHER" id="PTHR23501:SF198">
    <property type="entry name" value="AZOLE RESISTANCE PROTEIN 1-RELATED"/>
    <property type="match status" value="1"/>
</dbReference>
<evidence type="ECO:0000256" key="1">
    <source>
        <dbReference type="ARBA" id="ARBA00004141"/>
    </source>
</evidence>
<protein>
    <recommendedName>
        <fullName evidence="7">Major facilitator superfamily (MFS) profile domain-containing protein</fullName>
    </recommendedName>
</protein>
<dbReference type="OrthoDB" id="10021397at2759"/>
<comment type="subcellular location">
    <subcellularLocation>
        <location evidence="1">Membrane</location>
        <topology evidence="1">Multi-pass membrane protein</topology>
    </subcellularLocation>
</comment>
<feature type="transmembrane region" description="Helical" evidence="6">
    <location>
        <begin position="549"/>
        <end position="567"/>
    </location>
</feature>
<sequence>MSKDAVSVVLVEPVNDHELSESLSLNDKKTFGNVEERAIASVPEELLKNESKTGPKDLAKVDEGTTQASELKRPEGMGLFLLTTGMMISMFIMSLDKAIIATAIPKISTEFHSIDQIGWYTSAYLLPAMALQPTFGKIYKYFDVKSVFLASLLCFEVGSIICAVAHSSPVFIFGRAISGAATGAIQSGGMVIISLAIPLPKISLFLGTLTSMTAVAGLAGPPIGGVFTDSARLTWRFCFWINLPFGAIAAIIFFLGFKSPVMKPSTLTFKEKIMEMDIPGTILFVTSMTTLFLALQWGGSDYPWSNSKVWGLLLGSGLLFSAFLALQTYLGEKATIPLRIFNNRSLSLSLCTSALLYLATTVHTFYLPFYFQSAKGTSATSSGLRMLPYIVSLSVTQLTVGAAVTAIGIYLPFMWAGSAVFTIASGLLTTLNSTTGIAPPIGYQILAGCGFGSSMQLCATAVRVSIHDKKDVPVSSALTIFAPFFGGSLAAAIAQSIFRQELSRVLMGSVVANDTAAIIAAGGSDGDDVVPEALRGVVREAYSVAVSKTFLLAVVTGGLAFLCTLGIQWKNIKKPKKDDAEKVFGEKRSGAGEVQETSR</sequence>
<feature type="transmembrane region" description="Helical" evidence="6">
    <location>
        <begin position="278"/>
        <end position="297"/>
    </location>
</feature>
<feature type="transmembrane region" description="Helical" evidence="6">
    <location>
        <begin position="147"/>
        <end position="166"/>
    </location>
</feature>
<feature type="region of interest" description="Disordered" evidence="5">
    <location>
        <begin position="575"/>
        <end position="599"/>
    </location>
</feature>
<feature type="transmembrane region" description="Helical" evidence="6">
    <location>
        <begin position="79"/>
        <end position="105"/>
    </location>
</feature>
<dbReference type="GO" id="GO:0005886">
    <property type="term" value="C:plasma membrane"/>
    <property type="evidence" value="ECO:0007669"/>
    <property type="project" value="TreeGrafter"/>
</dbReference>
<proteinExistence type="predicted"/>
<feature type="transmembrane region" description="Helical" evidence="6">
    <location>
        <begin position="386"/>
        <end position="406"/>
    </location>
</feature>
<feature type="transmembrane region" description="Helical" evidence="6">
    <location>
        <begin position="413"/>
        <end position="431"/>
    </location>
</feature>
<dbReference type="InterPro" id="IPR020846">
    <property type="entry name" value="MFS_dom"/>
</dbReference>
<dbReference type="EMBL" id="CAJVRL010000092">
    <property type="protein sequence ID" value="CAG8959403.1"/>
    <property type="molecule type" value="Genomic_DNA"/>
</dbReference>
<feature type="transmembrane region" description="Helical" evidence="6">
    <location>
        <begin position="346"/>
        <end position="366"/>
    </location>
</feature>
<accession>A0A9N9L7B6</accession>
<dbReference type="Gene3D" id="1.20.1250.20">
    <property type="entry name" value="MFS general substrate transporter like domains"/>
    <property type="match status" value="2"/>
</dbReference>
<evidence type="ECO:0000259" key="7">
    <source>
        <dbReference type="PROSITE" id="PS50850"/>
    </source>
</evidence>
<dbReference type="GO" id="GO:0022857">
    <property type="term" value="F:transmembrane transporter activity"/>
    <property type="evidence" value="ECO:0007669"/>
    <property type="project" value="InterPro"/>
</dbReference>
<dbReference type="Pfam" id="PF07690">
    <property type="entry name" value="MFS_1"/>
    <property type="match status" value="1"/>
</dbReference>
<feature type="transmembrane region" description="Helical" evidence="6">
    <location>
        <begin position="117"/>
        <end position="135"/>
    </location>
</feature>
<dbReference type="PROSITE" id="PS50850">
    <property type="entry name" value="MFS"/>
    <property type="match status" value="1"/>
</dbReference>
<keyword evidence="3 6" id="KW-1133">Transmembrane helix</keyword>
<keyword evidence="4 6" id="KW-0472">Membrane</keyword>
<dbReference type="AlphaFoldDB" id="A0A9N9L7B6"/>
<name>A0A9N9L7B6_9HELO</name>
<evidence type="ECO:0000256" key="4">
    <source>
        <dbReference type="ARBA" id="ARBA00023136"/>
    </source>
</evidence>
<feature type="domain" description="Major facilitator superfamily (MFS) profile" evidence="7">
    <location>
        <begin position="82"/>
        <end position="572"/>
    </location>
</feature>
<evidence type="ECO:0000256" key="2">
    <source>
        <dbReference type="ARBA" id="ARBA00022692"/>
    </source>
</evidence>
<feature type="transmembrane region" description="Helical" evidence="6">
    <location>
        <begin position="443"/>
        <end position="466"/>
    </location>
</feature>
<evidence type="ECO:0000256" key="3">
    <source>
        <dbReference type="ARBA" id="ARBA00022989"/>
    </source>
</evidence>
<dbReference type="PANTHER" id="PTHR23501">
    <property type="entry name" value="MAJOR FACILITATOR SUPERFAMILY"/>
    <property type="match status" value="1"/>
</dbReference>
<comment type="caution">
    <text evidence="8">The sequence shown here is derived from an EMBL/GenBank/DDBJ whole genome shotgun (WGS) entry which is preliminary data.</text>
</comment>
<keyword evidence="9" id="KW-1185">Reference proteome</keyword>
<evidence type="ECO:0000256" key="5">
    <source>
        <dbReference type="SAM" id="MobiDB-lite"/>
    </source>
</evidence>